<dbReference type="EMBL" id="JAPDGR010000663">
    <property type="protein sequence ID" value="KAJ2988326.1"/>
    <property type="molecule type" value="Genomic_DNA"/>
</dbReference>
<keyword evidence="2" id="KW-1185">Reference proteome</keyword>
<name>A0ACC1P9E6_9PEZI</name>
<proteinExistence type="predicted"/>
<evidence type="ECO:0000313" key="2">
    <source>
        <dbReference type="Proteomes" id="UP001143856"/>
    </source>
</evidence>
<organism evidence="1 2">
    <name type="scientific">Xylaria curta</name>
    <dbReference type="NCBI Taxonomy" id="42375"/>
    <lineage>
        <taxon>Eukaryota</taxon>
        <taxon>Fungi</taxon>
        <taxon>Dikarya</taxon>
        <taxon>Ascomycota</taxon>
        <taxon>Pezizomycotina</taxon>
        <taxon>Sordariomycetes</taxon>
        <taxon>Xylariomycetidae</taxon>
        <taxon>Xylariales</taxon>
        <taxon>Xylariaceae</taxon>
        <taxon>Xylaria</taxon>
    </lineage>
</organism>
<evidence type="ECO:0000313" key="1">
    <source>
        <dbReference type="EMBL" id="KAJ2988326.1"/>
    </source>
</evidence>
<dbReference type="Proteomes" id="UP001143856">
    <property type="component" value="Unassembled WGS sequence"/>
</dbReference>
<comment type="caution">
    <text evidence="1">The sequence shown here is derived from an EMBL/GenBank/DDBJ whole genome shotgun (WGS) entry which is preliminary data.</text>
</comment>
<sequence>MAAQSNAHPVYTGNVLSRQERWQLGRKFGKYDFDQFRPLQTSDHFLGKGKIGDMNVACKFLFRKSRWGVLAPDRNPGGILYVDLVFTEPPDCYLRGASIILTLDEHDTDLQHHFSIKNNTRDRLPVHITEHGPQHLLGQSKRVEKFRTRQFIPSVSAAGFEVGGMGQESKTRKVQESQWRFSSAQLPDRSGRAVGLRWDLCESDLDRQPKHKNTFHTALAFEHDGQPFFIRVEVNGTLESTALNLIHKTKTKLKKLKFSGESQTATTLVYFGGRDNCYTQPLDELARRIPSEMVHANMKPADQVQTLQTSKTEAQGSDVPDDMTLVNEWASSDEVPISQAPTEVPDEDEMAELKENILALMALHKANPERRAFHNAYTPNENLPKAPSTMSRLSSEMGESFDESSRAALGSRNESEQPTIAQSSPSTGSLQHIRDLLRELGVLPALVQETSAYRRSNPHKLESQLRDGAQAAQMLETFGPNAGDRMPIEAAAQKIAGTATDYAKNVGFFIGESEDSRTMTARMKDVKKRNDEGDGWEWVNPTDTAEIHMRASPL</sequence>
<gene>
    <name evidence="1" type="ORF">NUW58_g4035</name>
</gene>
<protein>
    <submittedName>
        <fullName evidence="1">Uncharacterized protein</fullName>
    </submittedName>
</protein>
<accession>A0ACC1P9E6</accession>
<reference evidence="1" key="1">
    <citation type="submission" date="2022-10" db="EMBL/GenBank/DDBJ databases">
        <title>Genome Sequence of Xylaria curta.</title>
        <authorList>
            <person name="Buettner E."/>
        </authorList>
    </citation>
    <scope>NUCLEOTIDE SEQUENCE</scope>
    <source>
        <strain evidence="1">Babe10</strain>
    </source>
</reference>